<keyword evidence="2" id="KW-0326">Glycosidase</keyword>
<comment type="caution">
    <text evidence="4">The sequence shown here is derived from an EMBL/GenBank/DDBJ whole genome shotgun (WGS) entry which is preliminary data.</text>
</comment>
<sequence>MCCLSELAIRQELRQFPAPFMSLTLSDAIKGKVNSSTKEKVVDMALKMTSLHYQYSGLILTLASQAMTNGYPINRPLWWIDPTDPVAQTIDSEYLLGDDVLVAPVLQTGAVTKDIYLPKGVWRDEADPSHPVYTGPMWLYSYSAPLDILPYFTRVSPLQ</sequence>
<name>A0ABQ9YYQ1_9CRUS</name>
<evidence type="ECO:0000259" key="3">
    <source>
        <dbReference type="Pfam" id="PF21365"/>
    </source>
</evidence>
<dbReference type="Gene3D" id="2.60.40.1180">
    <property type="entry name" value="Golgi alpha-mannosidase II"/>
    <property type="match status" value="1"/>
</dbReference>
<keyword evidence="1" id="KW-0378">Hydrolase</keyword>
<keyword evidence="5" id="KW-1185">Reference proteome</keyword>
<reference evidence="4 5" key="1">
    <citation type="journal article" date="2023" name="Nucleic Acids Res.">
        <title>The hologenome of Daphnia magna reveals possible DNA methylation and microbiome-mediated evolution of the host genome.</title>
        <authorList>
            <person name="Chaturvedi A."/>
            <person name="Li X."/>
            <person name="Dhandapani V."/>
            <person name="Marshall H."/>
            <person name="Kissane S."/>
            <person name="Cuenca-Cambronero M."/>
            <person name="Asole G."/>
            <person name="Calvet F."/>
            <person name="Ruiz-Romero M."/>
            <person name="Marangio P."/>
            <person name="Guigo R."/>
            <person name="Rago D."/>
            <person name="Mirbahai L."/>
            <person name="Eastwood N."/>
            <person name="Colbourne J.K."/>
            <person name="Zhou J."/>
            <person name="Mallon E."/>
            <person name="Orsini L."/>
        </authorList>
    </citation>
    <scope>NUCLEOTIDE SEQUENCE [LARGE SCALE GENOMIC DNA]</scope>
    <source>
        <strain evidence="4">LRV0_1</strain>
    </source>
</reference>
<evidence type="ECO:0000256" key="2">
    <source>
        <dbReference type="ARBA" id="ARBA00023295"/>
    </source>
</evidence>
<gene>
    <name evidence="4" type="ORF">OUZ56_007313</name>
</gene>
<dbReference type="Gene3D" id="3.20.20.80">
    <property type="entry name" value="Glycosidases"/>
    <property type="match status" value="1"/>
</dbReference>
<dbReference type="Proteomes" id="UP001234178">
    <property type="component" value="Unassembled WGS sequence"/>
</dbReference>
<protein>
    <recommendedName>
        <fullName evidence="3">Glycosyl hydrolase family 31 C-terminal domain-containing protein</fullName>
    </recommendedName>
</protein>
<dbReference type="InterPro" id="IPR050985">
    <property type="entry name" value="Alpha-glycosidase_related"/>
</dbReference>
<accession>A0ABQ9YYQ1</accession>
<evidence type="ECO:0000313" key="4">
    <source>
        <dbReference type="EMBL" id="KAK4005613.1"/>
    </source>
</evidence>
<organism evidence="4 5">
    <name type="scientific">Daphnia magna</name>
    <dbReference type="NCBI Taxonomy" id="35525"/>
    <lineage>
        <taxon>Eukaryota</taxon>
        <taxon>Metazoa</taxon>
        <taxon>Ecdysozoa</taxon>
        <taxon>Arthropoda</taxon>
        <taxon>Crustacea</taxon>
        <taxon>Branchiopoda</taxon>
        <taxon>Diplostraca</taxon>
        <taxon>Cladocera</taxon>
        <taxon>Anomopoda</taxon>
        <taxon>Daphniidae</taxon>
        <taxon>Daphnia</taxon>
    </lineage>
</organism>
<dbReference type="PANTHER" id="PTHR43053">
    <property type="entry name" value="GLYCOSIDASE FAMILY 31"/>
    <property type="match status" value="1"/>
</dbReference>
<evidence type="ECO:0000256" key="1">
    <source>
        <dbReference type="ARBA" id="ARBA00022801"/>
    </source>
</evidence>
<dbReference type="SUPFAM" id="SSF51011">
    <property type="entry name" value="Glycosyl hydrolase domain"/>
    <property type="match status" value="1"/>
</dbReference>
<dbReference type="InterPro" id="IPR048395">
    <property type="entry name" value="Glyco_hydro_31_C"/>
</dbReference>
<evidence type="ECO:0000313" key="5">
    <source>
        <dbReference type="Proteomes" id="UP001234178"/>
    </source>
</evidence>
<dbReference type="Pfam" id="PF21365">
    <property type="entry name" value="Glyco_hydro_31_3rd"/>
    <property type="match status" value="1"/>
</dbReference>
<proteinExistence type="predicted"/>
<feature type="domain" description="Glycosyl hydrolase family 31 C-terminal" evidence="3">
    <location>
        <begin position="70"/>
        <end position="154"/>
    </location>
</feature>
<dbReference type="EMBL" id="JAOYFB010000001">
    <property type="protein sequence ID" value="KAK4005613.1"/>
    <property type="molecule type" value="Genomic_DNA"/>
</dbReference>
<dbReference type="PANTHER" id="PTHR43053:SF4">
    <property type="entry name" value="MYOGENESIS-REGULATING GLYCOSIDASE"/>
    <property type="match status" value="1"/>
</dbReference>
<dbReference type="InterPro" id="IPR013780">
    <property type="entry name" value="Glyco_hydro_b"/>
</dbReference>